<dbReference type="EMBL" id="JAACJP010000016">
    <property type="protein sequence ID" value="KAF5379392.1"/>
    <property type="molecule type" value="Genomic_DNA"/>
</dbReference>
<dbReference type="AlphaFoldDB" id="A0A8H5H9V6"/>
<dbReference type="OrthoDB" id="3013353at2759"/>
<protein>
    <submittedName>
        <fullName evidence="3">Uncharacterized protein</fullName>
    </submittedName>
</protein>
<feature type="transmembrane region" description="Helical" evidence="2">
    <location>
        <begin position="343"/>
        <end position="365"/>
    </location>
</feature>
<accession>A0A8H5H9V6</accession>
<evidence type="ECO:0000313" key="3">
    <source>
        <dbReference type="EMBL" id="KAF5379392.1"/>
    </source>
</evidence>
<feature type="compositionally biased region" description="Pro residues" evidence="1">
    <location>
        <begin position="308"/>
        <end position="317"/>
    </location>
</feature>
<evidence type="ECO:0000313" key="4">
    <source>
        <dbReference type="Proteomes" id="UP000565441"/>
    </source>
</evidence>
<keyword evidence="2" id="KW-1133">Transmembrane helix</keyword>
<keyword evidence="2" id="KW-0812">Transmembrane</keyword>
<organism evidence="3 4">
    <name type="scientific">Tricholomella constricta</name>
    <dbReference type="NCBI Taxonomy" id="117010"/>
    <lineage>
        <taxon>Eukaryota</taxon>
        <taxon>Fungi</taxon>
        <taxon>Dikarya</taxon>
        <taxon>Basidiomycota</taxon>
        <taxon>Agaricomycotina</taxon>
        <taxon>Agaricomycetes</taxon>
        <taxon>Agaricomycetidae</taxon>
        <taxon>Agaricales</taxon>
        <taxon>Tricholomatineae</taxon>
        <taxon>Lyophyllaceae</taxon>
        <taxon>Tricholomella</taxon>
    </lineage>
</organism>
<keyword evidence="4" id="KW-1185">Reference proteome</keyword>
<evidence type="ECO:0000256" key="1">
    <source>
        <dbReference type="SAM" id="MobiDB-lite"/>
    </source>
</evidence>
<reference evidence="3 4" key="1">
    <citation type="journal article" date="2020" name="ISME J.">
        <title>Uncovering the hidden diversity of litter-decomposition mechanisms in mushroom-forming fungi.</title>
        <authorList>
            <person name="Floudas D."/>
            <person name="Bentzer J."/>
            <person name="Ahren D."/>
            <person name="Johansson T."/>
            <person name="Persson P."/>
            <person name="Tunlid A."/>
        </authorList>
    </citation>
    <scope>NUCLEOTIDE SEQUENCE [LARGE SCALE GENOMIC DNA]</scope>
    <source>
        <strain evidence="3 4">CBS 661.87</strain>
    </source>
</reference>
<dbReference type="Gene3D" id="2.60.120.260">
    <property type="entry name" value="Galactose-binding domain-like"/>
    <property type="match status" value="1"/>
</dbReference>
<feature type="region of interest" description="Disordered" evidence="1">
    <location>
        <begin position="308"/>
        <end position="337"/>
    </location>
</feature>
<dbReference type="Proteomes" id="UP000565441">
    <property type="component" value="Unassembled WGS sequence"/>
</dbReference>
<sequence length="483" mass="52903">MPEYPFLLLFPFHTFHPSVLYFFMNLLTGKVVVDDSDERIHYSEDGWSTDPHGLGNLNPGMFGSPYNGTSHSVVPSKEANLLFSFIGTSIAAFGTAKPFNDAVQGQGWECLVDGVPISTTSSFRHPKDNHLALCETNGLEDHPHVLKIMVTASKRFSLDYLLFTPSTMAAATTPDNSDIVLKVENNDPSICYEPSWKPLNEIGNYTTLRGSWATFKFTGKRLTWVGIIPEGYMYGPSSGSYSIDNNQPTHFRLDTLLRGMTSYNPVLFTTEELPQGSHSLAVSYNGEEGQMPLTLDYLYVHTEPYSSPFPSPPPSSSPSPACSPTFSPSSGARMTKSSRTTGIIAGSVIGGAMFINLIVLAIFLWKRRGHAPASPSSSNLQGTKNLFISLPKPLRPPPPSVTFRPRGPHPVPLDVPPILPVSKAGEGSFLSMGDASSMFTAEGYNPATIEQTRAMRKQREALFRPALRREDPSVETLPLYTTK</sequence>
<comment type="caution">
    <text evidence="3">The sequence shown here is derived from an EMBL/GenBank/DDBJ whole genome shotgun (WGS) entry which is preliminary data.</text>
</comment>
<name>A0A8H5H9V6_9AGAR</name>
<keyword evidence="2" id="KW-0472">Membrane</keyword>
<evidence type="ECO:0000256" key="2">
    <source>
        <dbReference type="SAM" id="Phobius"/>
    </source>
</evidence>
<proteinExistence type="predicted"/>
<gene>
    <name evidence="3" type="ORF">D9615_006647</name>
</gene>
<feature type="compositionally biased region" description="Low complexity" evidence="1">
    <location>
        <begin position="318"/>
        <end position="330"/>
    </location>
</feature>
<dbReference type="CDD" id="cd12087">
    <property type="entry name" value="TM_EGFR-like"/>
    <property type="match status" value="1"/>
</dbReference>